<comment type="similarity">
    <text evidence="2">Belongs to the OmpP1/FadL family.</text>
</comment>
<keyword evidence="12" id="KW-1185">Reference proteome</keyword>
<evidence type="ECO:0000256" key="6">
    <source>
        <dbReference type="ARBA" id="ARBA00023136"/>
    </source>
</evidence>
<gene>
    <name evidence="10" type="primary">fadL</name>
    <name evidence="9" type="ORF">Ga0058931_2378</name>
    <name evidence="10" type="ORF">HLUCCA05_01565</name>
</gene>
<evidence type="ECO:0000256" key="1">
    <source>
        <dbReference type="ARBA" id="ARBA00004571"/>
    </source>
</evidence>
<accession>A0A0P7W552</accession>
<keyword evidence="5 8" id="KW-0732">Signal</keyword>
<evidence type="ECO:0000256" key="2">
    <source>
        <dbReference type="ARBA" id="ARBA00008163"/>
    </source>
</evidence>
<dbReference type="AlphaFoldDB" id="A0A0P7W552"/>
<keyword evidence="4" id="KW-0812">Transmembrane</keyword>
<dbReference type="PANTHER" id="PTHR35093">
    <property type="entry name" value="OUTER MEMBRANE PROTEIN NMB0088-RELATED"/>
    <property type="match status" value="1"/>
</dbReference>
<comment type="subcellular location">
    <subcellularLocation>
        <location evidence="1">Cell outer membrane</location>
        <topology evidence="1">Multi-pass membrane protein</topology>
    </subcellularLocation>
</comment>
<feature type="signal peptide" evidence="8">
    <location>
        <begin position="1"/>
        <end position="19"/>
    </location>
</feature>
<evidence type="ECO:0000313" key="9">
    <source>
        <dbReference type="EMBL" id="CUX82444.1"/>
    </source>
</evidence>
<dbReference type="Gene3D" id="2.40.160.60">
    <property type="entry name" value="Outer membrane protein transport protein (OMPP1/FadL/TodX)"/>
    <property type="match status" value="1"/>
</dbReference>
<dbReference type="PANTHER" id="PTHR35093:SF8">
    <property type="entry name" value="OUTER MEMBRANE PROTEIN NMB0088-RELATED"/>
    <property type="match status" value="1"/>
</dbReference>
<dbReference type="PATRIC" id="fig|1666912.4.peg.1463"/>
<reference evidence="10 11" key="1">
    <citation type="submission" date="2015-09" db="EMBL/GenBank/DDBJ databases">
        <title>Identification and resolution of microdiversity through metagenomic sequencing of parallel consortia.</title>
        <authorList>
            <person name="Nelson W.C."/>
            <person name="Romine M.F."/>
            <person name="Lindemann S.R."/>
        </authorList>
    </citation>
    <scope>NUCLEOTIDE SEQUENCE [LARGE SCALE GENOMIC DNA]</scope>
    <source>
        <strain evidence="10">HL-91</strain>
    </source>
</reference>
<sequence length="362" mass="37658">MRNVTLAFLASVAAGPALAGGVERSTQPMSILFEDGRYLEAGGSFARPKLTGNLSATFGGGPTGNIANSFFTGAIGYKADINDKLSYAIILDQPIGADVVYPAGSALATLSGEIKSTALTGVMRYKLNGGFSAYAGLRSVWTSGAVSIPAPVVSALGGPAAEYVMTSNTDQAFGYLVGAAYEKPEIALRVALTYQSEIKHSFTAQESFGGAPLPASSFNTTIPDSLTLDFRSGVAQDTLVFGSVRWVNWKDFVIPAPALGANIVSYPENSMTYTLGVGRKFNENWSGSLSLSHDTGTGNPTSNLGPIGERNTIGLGVSYTRDAMTVSAGVQYSRIGSAVTTLGSTFDDNSIIGAGLRVGFRF</sequence>
<dbReference type="EMBL" id="LJSG01000013">
    <property type="protein sequence ID" value="KPP91831.1"/>
    <property type="molecule type" value="Genomic_DNA"/>
</dbReference>
<reference evidence="9 12" key="2">
    <citation type="submission" date="2016-01" db="EMBL/GenBank/DDBJ databases">
        <authorList>
            <person name="Varghese N."/>
        </authorList>
    </citation>
    <scope>NUCLEOTIDE SEQUENCE [LARGE SCALE GENOMIC DNA]</scope>
    <source>
        <strain evidence="9 12">HL-91</strain>
    </source>
</reference>
<dbReference type="InterPro" id="IPR005017">
    <property type="entry name" value="OMPP1/FadL/TodX"/>
</dbReference>
<keyword evidence="7" id="KW-0998">Cell outer membrane</keyword>
<dbReference type="GO" id="GO:0009279">
    <property type="term" value="C:cell outer membrane"/>
    <property type="evidence" value="ECO:0007669"/>
    <property type="project" value="UniProtKB-SubCell"/>
</dbReference>
<evidence type="ECO:0000256" key="8">
    <source>
        <dbReference type="SAM" id="SignalP"/>
    </source>
</evidence>
<proteinExistence type="inferred from homology"/>
<evidence type="ECO:0000256" key="7">
    <source>
        <dbReference type="ARBA" id="ARBA00023237"/>
    </source>
</evidence>
<dbReference type="SUPFAM" id="SSF56935">
    <property type="entry name" value="Porins"/>
    <property type="match status" value="1"/>
</dbReference>
<dbReference type="EMBL" id="FBYC01000004">
    <property type="protein sequence ID" value="CUX82444.1"/>
    <property type="molecule type" value="Genomic_DNA"/>
</dbReference>
<evidence type="ECO:0000256" key="5">
    <source>
        <dbReference type="ARBA" id="ARBA00022729"/>
    </source>
</evidence>
<evidence type="ECO:0000313" key="11">
    <source>
        <dbReference type="Proteomes" id="UP000050413"/>
    </source>
</evidence>
<dbReference type="RefSeq" id="WP_072246509.1">
    <property type="nucleotide sequence ID" value="NZ_FBYC01000004.1"/>
</dbReference>
<evidence type="ECO:0000313" key="10">
    <source>
        <dbReference type="EMBL" id="KPP91831.1"/>
    </source>
</evidence>
<protein>
    <submittedName>
        <fullName evidence="10">Long-chain fatty acid porin FadL</fullName>
    </submittedName>
    <submittedName>
        <fullName evidence="9">Long-chain fatty acid transport protein</fullName>
    </submittedName>
</protein>
<name>A0A0P7W552_9RHOB</name>
<evidence type="ECO:0000256" key="4">
    <source>
        <dbReference type="ARBA" id="ARBA00022692"/>
    </source>
</evidence>
<dbReference type="GO" id="GO:0015483">
    <property type="term" value="F:long-chain fatty acid transporting porin activity"/>
    <property type="evidence" value="ECO:0007669"/>
    <property type="project" value="TreeGrafter"/>
</dbReference>
<dbReference type="STRING" id="1666912.Ga0058931_2378"/>
<dbReference type="Proteomes" id="UP000182045">
    <property type="component" value="Unassembled WGS sequence"/>
</dbReference>
<organism evidence="10 11">
    <name type="scientific">Roseibaca calidilacus</name>
    <dbReference type="NCBI Taxonomy" id="1666912"/>
    <lineage>
        <taxon>Bacteria</taxon>
        <taxon>Pseudomonadati</taxon>
        <taxon>Pseudomonadota</taxon>
        <taxon>Alphaproteobacteria</taxon>
        <taxon>Rhodobacterales</taxon>
        <taxon>Paracoccaceae</taxon>
        <taxon>Roseinatronobacter</taxon>
    </lineage>
</organism>
<evidence type="ECO:0000256" key="3">
    <source>
        <dbReference type="ARBA" id="ARBA00022452"/>
    </source>
</evidence>
<dbReference type="OrthoDB" id="6679728at2"/>
<comment type="caution">
    <text evidence="10">The sequence shown here is derived from an EMBL/GenBank/DDBJ whole genome shotgun (WGS) entry which is preliminary data.</text>
</comment>
<keyword evidence="3" id="KW-1134">Transmembrane beta strand</keyword>
<evidence type="ECO:0000313" key="12">
    <source>
        <dbReference type="Proteomes" id="UP000182045"/>
    </source>
</evidence>
<feature type="chain" id="PRO_5010161394" evidence="8">
    <location>
        <begin position="20"/>
        <end position="362"/>
    </location>
</feature>
<keyword evidence="6" id="KW-0472">Membrane</keyword>
<dbReference type="Proteomes" id="UP000050413">
    <property type="component" value="Unassembled WGS sequence"/>
</dbReference>